<dbReference type="EMBL" id="NCKW01004936">
    <property type="protein sequence ID" value="POM74079.1"/>
    <property type="molecule type" value="Genomic_DNA"/>
</dbReference>
<dbReference type="AlphaFoldDB" id="A0A2P4Y8S3"/>
<dbReference type="Proteomes" id="UP000237271">
    <property type="component" value="Unassembled WGS sequence"/>
</dbReference>
<evidence type="ECO:0000313" key="2">
    <source>
        <dbReference type="Proteomes" id="UP000237271"/>
    </source>
</evidence>
<proteinExistence type="predicted"/>
<protein>
    <submittedName>
        <fullName evidence="1">Uncharacterized protein</fullName>
    </submittedName>
</protein>
<evidence type="ECO:0000313" key="1">
    <source>
        <dbReference type="EMBL" id="POM74079.1"/>
    </source>
</evidence>
<accession>A0A2P4Y8S3</accession>
<sequence>MPSVPTRLKTYEQGNIYGSAVPIFQVYLQSSTIVTESSPRNRIYRTISSSRLIWTSVAINYCSGQKQKTFCEYLRHSNTSLPDFVRLLRGETSIDPRPNKALEVPRYLPGWSTYRYSQEWEEVVIHGVIPEWRQQFEPQATPPSNHTSASVELNSLVKSIRTSQDKDPYLVIDLDLVDIQPGIPCSPFGAVLKGS</sequence>
<reference evidence="1 2" key="1">
    <citation type="journal article" date="2017" name="Genome Biol. Evol.">
        <title>Phytophthora megakarya and P. palmivora, closely related causal agents of cacao black pod rot, underwent increases in genome sizes and gene numbers by different mechanisms.</title>
        <authorList>
            <person name="Ali S.S."/>
            <person name="Shao J."/>
            <person name="Lary D.J."/>
            <person name="Kronmiller B."/>
            <person name="Shen D."/>
            <person name="Strem M.D."/>
            <person name="Amoako-Attah I."/>
            <person name="Akrofi A.Y."/>
            <person name="Begoude B.A."/>
            <person name="Ten Hoopen G.M."/>
            <person name="Coulibaly K."/>
            <person name="Kebe B.I."/>
            <person name="Melnick R.L."/>
            <person name="Guiltinan M.J."/>
            <person name="Tyler B.M."/>
            <person name="Meinhardt L.W."/>
            <person name="Bailey B.A."/>
        </authorList>
    </citation>
    <scope>NUCLEOTIDE SEQUENCE [LARGE SCALE GENOMIC DNA]</scope>
    <source>
        <strain evidence="2">sbr112.9</strain>
    </source>
</reference>
<gene>
    <name evidence="1" type="ORF">PHPALM_9013</name>
</gene>
<comment type="caution">
    <text evidence="1">The sequence shown here is derived from an EMBL/GenBank/DDBJ whole genome shotgun (WGS) entry which is preliminary data.</text>
</comment>
<organism evidence="1 2">
    <name type="scientific">Phytophthora palmivora</name>
    <dbReference type="NCBI Taxonomy" id="4796"/>
    <lineage>
        <taxon>Eukaryota</taxon>
        <taxon>Sar</taxon>
        <taxon>Stramenopiles</taxon>
        <taxon>Oomycota</taxon>
        <taxon>Peronosporomycetes</taxon>
        <taxon>Peronosporales</taxon>
        <taxon>Peronosporaceae</taxon>
        <taxon>Phytophthora</taxon>
    </lineage>
</organism>
<keyword evidence="2" id="KW-1185">Reference proteome</keyword>
<dbReference type="OrthoDB" id="123788at2759"/>
<name>A0A2P4Y8S3_9STRA</name>